<accession>A0A7S2UBL1</accession>
<gene>
    <name evidence="3" type="ORF">ASEP1449_LOCUS6525</name>
</gene>
<feature type="compositionally biased region" description="Basic and acidic residues" evidence="1">
    <location>
        <begin position="111"/>
        <end position="126"/>
    </location>
</feature>
<protein>
    <submittedName>
        <fullName evidence="3">Uncharacterized protein</fullName>
    </submittedName>
</protein>
<evidence type="ECO:0000256" key="2">
    <source>
        <dbReference type="SAM" id="Phobius"/>
    </source>
</evidence>
<feature type="compositionally biased region" description="Low complexity" evidence="1">
    <location>
        <begin position="95"/>
        <end position="108"/>
    </location>
</feature>
<sequence>MGEPSMILRGSRIFSDSSIPRHQRDSTAESSSAARKPETGRHVVQKPLNNKDTVTDVLLSSDFLEGGTEQYEEIVAHAEILSRRQMHADSDSDSDSSSSSSGSSSSSDSPDDAKEQKKNKGKQNDVDKVYIHDTLLPVPVPVGTKESQCLTLGCKTNAFISKPSTIAVSLLFILSLCFLAYRRRRSQNAEQNRRGRYAAIAAEYDDMLFDDTFNDDVTFCSGDKDDNDENSIASEWSDNGQTLMELTEVLKDDEEYGGLSLQEVNG</sequence>
<keyword evidence="2" id="KW-0812">Transmembrane</keyword>
<feature type="region of interest" description="Disordered" evidence="1">
    <location>
        <begin position="85"/>
        <end position="126"/>
    </location>
</feature>
<feature type="transmembrane region" description="Helical" evidence="2">
    <location>
        <begin position="164"/>
        <end position="181"/>
    </location>
</feature>
<evidence type="ECO:0000313" key="3">
    <source>
        <dbReference type="EMBL" id="CAD9814700.1"/>
    </source>
</evidence>
<organism evidence="3">
    <name type="scientific">Attheya septentrionalis</name>
    <dbReference type="NCBI Taxonomy" id="420275"/>
    <lineage>
        <taxon>Eukaryota</taxon>
        <taxon>Sar</taxon>
        <taxon>Stramenopiles</taxon>
        <taxon>Ochrophyta</taxon>
        <taxon>Bacillariophyta</taxon>
        <taxon>Coscinodiscophyceae</taxon>
        <taxon>Chaetocerotophycidae</taxon>
        <taxon>Chaetocerotales</taxon>
        <taxon>Attheyaceae</taxon>
        <taxon>Attheya</taxon>
    </lineage>
</organism>
<name>A0A7S2UBL1_9STRA</name>
<reference evidence="3" key="1">
    <citation type="submission" date="2021-01" db="EMBL/GenBank/DDBJ databases">
        <authorList>
            <person name="Corre E."/>
            <person name="Pelletier E."/>
            <person name="Niang G."/>
            <person name="Scheremetjew M."/>
            <person name="Finn R."/>
            <person name="Kale V."/>
            <person name="Holt S."/>
            <person name="Cochrane G."/>
            <person name="Meng A."/>
            <person name="Brown T."/>
            <person name="Cohen L."/>
        </authorList>
    </citation>
    <scope>NUCLEOTIDE SEQUENCE</scope>
    <source>
        <strain evidence="3">CCMP2084</strain>
    </source>
</reference>
<keyword evidence="2" id="KW-0472">Membrane</keyword>
<dbReference type="AlphaFoldDB" id="A0A7S2UBL1"/>
<dbReference type="EMBL" id="HBHQ01009671">
    <property type="protein sequence ID" value="CAD9814700.1"/>
    <property type="molecule type" value="Transcribed_RNA"/>
</dbReference>
<evidence type="ECO:0000256" key="1">
    <source>
        <dbReference type="SAM" id="MobiDB-lite"/>
    </source>
</evidence>
<feature type="region of interest" description="Disordered" evidence="1">
    <location>
        <begin position="1"/>
        <end position="52"/>
    </location>
</feature>
<keyword evidence="2" id="KW-1133">Transmembrane helix</keyword>
<proteinExistence type="predicted"/>